<dbReference type="Proteomes" id="UP000182658">
    <property type="component" value="Unassembled WGS sequence"/>
</dbReference>
<sequence length="287" mass="32369">MICGRSRSILTFSAFSRPRINVGRVSNRTIHRSTAVNSNEHKILEDEEDGASGAERGKNAARCTGSRPVDTCRRIPSSPGWRPPEEDHVLPEIFYVPESPSTSKQIKKRLKSSTSRAEAVTLLWRREEVKVPAGTQTHRPRGHSNWIEVRQTASRLHWRTRWAEEESPTNLDKLSSEVGQGRGDDKGVFVGEDSLMGRQYGHDVTPIQDATQDNGSRKQTARLLTSTSKPLGPTAWLEEVIRSPTKLFGPEPRVDLKTLSIARSAQLLWSTTTQRNNWRSWTVISRR</sequence>
<evidence type="ECO:0000313" key="3">
    <source>
        <dbReference type="Proteomes" id="UP000182658"/>
    </source>
</evidence>
<dbReference type="InParanoid" id="A0A1J7I939"/>
<protein>
    <submittedName>
        <fullName evidence="2">Uncharacterized protein</fullName>
    </submittedName>
</protein>
<dbReference type="AlphaFoldDB" id="A0A1J7I939"/>
<reference evidence="2 3" key="1">
    <citation type="submission" date="2016-10" db="EMBL/GenBank/DDBJ databases">
        <title>Draft genome sequence of Coniochaeta ligniaria NRRL30616, a lignocellulolytic fungus for bioabatement of inhibitors in plant biomass hydrolysates.</title>
        <authorList>
            <consortium name="DOE Joint Genome Institute"/>
            <person name="Jimenez D.J."/>
            <person name="Hector R.E."/>
            <person name="Riley R."/>
            <person name="Sun H."/>
            <person name="Grigoriev I.V."/>
            <person name="Van Elsas J.D."/>
            <person name="Nichols N.N."/>
        </authorList>
    </citation>
    <scope>NUCLEOTIDE SEQUENCE [LARGE SCALE GENOMIC DNA]</scope>
    <source>
        <strain evidence="2 3">NRRL 30616</strain>
    </source>
</reference>
<keyword evidence="3" id="KW-1185">Reference proteome</keyword>
<evidence type="ECO:0000256" key="1">
    <source>
        <dbReference type="SAM" id="MobiDB-lite"/>
    </source>
</evidence>
<dbReference type="EMBL" id="KV875104">
    <property type="protein sequence ID" value="OIW24167.1"/>
    <property type="molecule type" value="Genomic_DNA"/>
</dbReference>
<feature type="region of interest" description="Disordered" evidence="1">
    <location>
        <begin position="164"/>
        <end position="185"/>
    </location>
</feature>
<accession>A0A1J7I939</accession>
<organism evidence="2 3">
    <name type="scientific">Coniochaeta ligniaria NRRL 30616</name>
    <dbReference type="NCBI Taxonomy" id="1408157"/>
    <lineage>
        <taxon>Eukaryota</taxon>
        <taxon>Fungi</taxon>
        <taxon>Dikarya</taxon>
        <taxon>Ascomycota</taxon>
        <taxon>Pezizomycotina</taxon>
        <taxon>Sordariomycetes</taxon>
        <taxon>Sordariomycetidae</taxon>
        <taxon>Coniochaetales</taxon>
        <taxon>Coniochaetaceae</taxon>
        <taxon>Coniochaeta</taxon>
    </lineage>
</organism>
<feature type="region of interest" description="Disordered" evidence="1">
    <location>
        <begin position="43"/>
        <end position="86"/>
    </location>
</feature>
<name>A0A1J7I939_9PEZI</name>
<proteinExistence type="predicted"/>
<gene>
    <name evidence="2" type="ORF">CONLIGDRAFT_648960</name>
</gene>
<evidence type="ECO:0000313" key="2">
    <source>
        <dbReference type="EMBL" id="OIW24167.1"/>
    </source>
</evidence>